<proteinExistence type="inferred from homology"/>
<evidence type="ECO:0000313" key="8">
    <source>
        <dbReference type="EMBL" id="CAG9129236.1"/>
    </source>
</evidence>
<dbReference type="PRINTS" id="PR00722">
    <property type="entry name" value="CHYMOTRYPSIN"/>
</dbReference>
<dbReference type="EMBL" id="CAJHNJ030000037">
    <property type="protein sequence ID" value="CAG9129236.1"/>
    <property type="molecule type" value="Genomic_DNA"/>
</dbReference>
<dbReference type="GO" id="GO:0004252">
    <property type="term" value="F:serine-type endopeptidase activity"/>
    <property type="evidence" value="ECO:0007669"/>
    <property type="project" value="InterPro"/>
</dbReference>
<evidence type="ECO:0000256" key="6">
    <source>
        <dbReference type="SAM" id="SignalP"/>
    </source>
</evidence>
<dbReference type="InterPro" id="IPR001314">
    <property type="entry name" value="Peptidase_S1A"/>
</dbReference>
<evidence type="ECO:0000256" key="1">
    <source>
        <dbReference type="ARBA" id="ARBA00022670"/>
    </source>
</evidence>
<keyword evidence="2" id="KW-0378">Hydrolase</keyword>
<dbReference type="InterPro" id="IPR043504">
    <property type="entry name" value="Peptidase_S1_PA_chymotrypsin"/>
</dbReference>
<feature type="domain" description="Peptidase S1" evidence="7">
    <location>
        <begin position="21"/>
        <end position="261"/>
    </location>
</feature>
<name>A0A8S4FML0_PLUXY</name>
<dbReference type="Gene3D" id="2.40.10.10">
    <property type="entry name" value="Trypsin-like serine proteases"/>
    <property type="match status" value="1"/>
</dbReference>
<dbReference type="GO" id="GO:0006508">
    <property type="term" value="P:proteolysis"/>
    <property type="evidence" value="ECO:0007669"/>
    <property type="project" value="UniProtKB-KW"/>
</dbReference>
<dbReference type="PANTHER" id="PTHR24276">
    <property type="entry name" value="POLYSERASE-RELATED"/>
    <property type="match status" value="1"/>
</dbReference>
<evidence type="ECO:0000256" key="5">
    <source>
        <dbReference type="ARBA" id="ARBA00024195"/>
    </source>
</evidence>
<evidence type="ECO:0000313" key="9">
    <source>
        <dbReference type="Proteomes" id="UP000653454"/>
    </source>
</evidence>
<feature type="chain" id="PRO_5035931808" evidence="6">
    <location>
        <begin position="16"/>
        <end position="263"/>
    </location>
</feature>
<dbReference type="InterPro" id="IPR050430">
    <property type="entry name" value="Peptidase_S1"/>
</dbReference>
<dbReference type="FunFam" id="2.40.10.10:FF:000002">
    <property type="entry name" value="Transmembrane protease serine"/>
    <property type="match status" value="1"/>
</dbReference>
<dbReference type="Pfam" id="PF00089">
    <property type="entry name" value="Trypsin"/>
    <property type="match status" value="1"/>
</dbReference>
<accession>A0A8S4FML0</accession>
<feature type="signal peptide" evidence="6">
    <location>
        <begin position="1"/>
        <end position="15"/>
    </location>
</feature>
<dbReference type="SMART" id="SM00020">
    <property type="entry name" value="Tryp_SPc"/>
    <property type="match status" value="1"/>
</dbReference>
<dbReference type="Proteomes" id="UP000653454">
    <property type="component" value="Unassembled WGS sequence"/>
</dbReference>
<dbReference type="InterPro" id="IPR009003">
    <property type="entry name" value="Peptidase_S1_PA"/>
</dbReference>
<dbReference type="CDD" id="cd00190">
    <property type="entry name" value="Tryp_SPc"/>
    <property type="match status" value="1"/>
</dbReference>
<sequence>MRCFILLALVGAACASAPARVVGGSAVDIGDFPFMASLQIRLFNEVFMARGGATLLTENTLLTAAHLLSGPAENFRVRVGSSRANAGGDVVAAASYTLHPEADTPRLDNDVAVLKLARFVTFGPNVSPAAIPGSEYPLADGLDVAVLGWGSLGYNGEYPEQLQLGRVRVVNQALCRQRYLELKQQPNNANYPEVSDNMVCHGLVDEGGVEACQGDAGGPLVYADYVVVGVKSWSEGCASAVYPGVSARVSKYSQWILDTNNSQ</sequence>
<keyword evidence="6" id="KW-0732">Signal</keyword>
<evidence type="ECO:0000256" key="2">
    <source>
        <dbReference type="ARBA" id="ARBA00022801"/>
    </source>
</evidence>
<keyword evidence="9" id="KW-1185">Reference proteome</keyword>
<gene>
    <name evidence="8" type="ORF">PLXY2_LOCUS9429</name>
</gene>
<protein>
    <submittedName>
        <fullName evidence="8">(diamondback moth) hypothetical protein</fullName>
    </submittedName>
</protein>
<evidence type="ECO:0000256" key="3">
    <source>
        <dbReference type="ARBA" id="ARBA00022825"/>
    </source>
</evidence>
<dbReference type="PROSITE" id="PS50240">
    <property type="entry name" value="TRYPSIN_DOM"/>
    <property type="match status" value="1"/>
</dbReference>
<keyword evidence="3" id="KW-0720">Serine protease</keyword>
<dbReference type="PANTHER" id="PTHR24276:SF91">
    <property type="entry name" value="AT26814P-RELATED"/>
    <property type="match status" value="1"/>
</dbReference>
<dbReference type="AlphaFoldDB" id="A0A8S4FML0"/>
<comment type="caution">
    <text evidence="8">The sequence shown here is derived from an EMBL/GenBank/DDBJ whole genome shotgun (WGS) entry which is preliminary data.</text>
</comment>
<evidence type="ECO:0000256" key="4">
    <source>
        <dbReference type="ARBA" id="ARBA00023157"/>
    </source>
</evidence>
<keyword evidence="1" id="KW-0645">Protease</keyword>
<dbReference type="InterPro" id="IPR001254">
    <property type="entry name" value="Trypsin_dom"/>
</dbReference>
<organism evidence="8 9">
    <name type="scientific">Plutella xylostella</name>
    <name type="common">Diamondback moth</name>
    <name type="synonym">Plutella maculipennis</name>
    <dbReference type="NCBI Taxonomy" id="51655"/>
    <lineage>
        <taxon>Eukaryota</taxon>
        <taxon>Metazoa</taxon>
        <taxon>Ecdysozoa</taxon>
        <taxon>Arthropoda</taxon>
        <taxon>Hexapoda</taxon>
        <taxon>Insecta</taxon>
        <taxon>Pterygota</taxon>
        <taxon>Neoptera</taxon>
        <taxon>Endopterygota</taxon>
        <taxon>Lepidoptera</taxon>
        <taxon>Glossata</taxon>
        <taxon>Ditrysia</taxon>
        <taxon>Yponomeutoidea</taxon>
        <taxon>Plutellidae</taxon>
        <taxon>Plutella</taxon>
    </lineage>
</organism>
<keyword evidence="4" id="KW-1015">Disulfide bond</keyword>
<comment type="similarity">
    <text evidence="5">Belongs to the peptidase S1 family. CLIP subfamily.</text>
</comment>
<evidence type="ECO:0000259" key="7">
    <source>
        <dbReference type="PROSITE" id="PS50240"/>
    </source>
</evidence>
<reference evidence="8" key="1">
    <citation type="submission" date="2020-11" db="EMBL/GenBank/DDBJ databases">
        <authorList>
            <person name="Whiteford S."/>
        </authorList>
    </citation>
    <scope>NUCLEOTIDE SEQUENCE</scope>
</reference>
<dbReference type="SUPFAM" id="SSF50494">
    <property type="entry name" value="Trypsin-like serine proteases"/>
    <property type="match status" value="1"/>
</dbReference>